<evidence type="ECO:0000259" key="1">
    <source>
        <dbReference type="PROSITE" id="PS50093"/>
    </source>
</evidence>
<dbReference type="InterPro" id="IPR000073">
    <property type="entry name" value="AB_hydrolase_1"/>
</dbReference>
<dbReference type="GO" id="GO:0016787">
    <property type="term" value="F:hydrolase activity"/>
    <property type="evidence" value="ECO:0007669"/>
    <property type="project" value="UniProtKB-KW"/>
</dbReference>
<name>A0AAP2D956_9BACT</name>
<accession>A0AAP2D956</accession>
<sequence length="2103" mass="222363">MIRPSTNSVPTWWYTRVSGIAVLFLLTSLTTCVWGQGVQVEKRKGTTSAPYGYYEYLPIGYDTDATKKWPVLLCLHGQGELGNGTTELYKAIVNGPGKEIKKGRNFPMVILSPQSLYWWGVPTIDQFVEYIKKTYRIDTDRFYLTGLSMGGIVAWEYTAKYPDKIAALVAIAGNGNAQDPCQLAKVPVWAFHGDADKTVDKYGSINTVNAINKCTNPVANPQAKLTMYPGVGHDSWTRTYDGSAGYDVYAWMLSYSKTGATNAPPAVNAGTDKSLQLPTNQIVITGTASDPEGGALTYAWTKTTGPAATLTNANTASLTASALVAGTYVFTLTVTDNLGNMASDQMSLVVNPAAVNTPPVVNAGADQIITLPQSSTIITGTASDDGTINQYLWSQLSGPASTISDTQKPQITVSGLLAPGVYVYRLTATDDKGAQGSDDIQVTVNGAAVNQKPVVTLGTDISITLPQNTVIIPGNATDTDGTIETYQWTKISGPSWTPVNETTPELTANDLVAGIYVFRLTARDNIGDEGYDEIKVTVLDAVNQTPTASAGADVTVVLPTNTASLLGSGNDPDGGIVTYEWTKVSGPAADLVNATQAHATVNNLVEGIYVFSLTVTDDKGASAVDEMTLTVQADGVNQPPVVSAGDNVNVVLPLASVALTATASDPDGTIQSYQWIKVSGGAITFTGATTNQIGVTDLIAGTFRFRVTVTDDDGATASDEVDLIVSPPTINKAPVVTASANVTLTLPVNNTVLTAAANDPDGTISAYEWIKVSGPAAGTLENAETSALTLSDLVQGIYIFRITVTDDGGASASDEVTVDVRPSGTQTCNCDHVIEAKSEYIKAMDMPKPVKPGDVVCVRAGNRGYLRFMDFVGTPDKPITFINCGGQVVINNPIMDGSLSFTRCKYFRVTGTGDPNFFYGFKIAVSTKNTAMFMSDSDFEVDHIEIANSGYAGIMCKIDPTCDNPQYHRGNFVMENIKLHDNYIHDTNGEAYYVGYYAYGGIDKSPCGRVYPHDIKNLKIYNNIIRNTAADGLQVTCAVEGCEIYNNSIENYGLNPFSVDQNNGIIIGGGTSGLCYNNYIRKGSGVGMAVFGLGGNIIFNNIIAETGSHGVYFGIGSTIPGRGFNFINNTVMDTKMDGIRYENTVAKGSKFYNNLVINPGTYDTYERADFCAKGKDAFFYSSCSIGMDYDSSNFFFARNIASVKFVNPTNHDYHLLPNSPVIDIGRDVSAYNINFDHFMLTRPAGLKYDIGATEYQSDGSTNKIPIITMPANQTLTLPTNSTTLTASAVDQDGTIASYSWIQVSGPTDAQLANVTTKTLTASSLIEGVYVFRLTVKDNEDASAFADVKVTVKALAANKPPVVSAGTYPTITLPTNTIVLKGIASDADGTIVKYAWTKVSGPAATGTNLDKASATFSGLVAGIYKFRLTVTDDDGATAFAEASLTVQPAVVNKGPVANAGGSREITLPINSLTLNGSGSDGDGTITKYAWNQQGGPTTITLATTDQPNLAVTDLVAGVYTFRLTVTDNLGATAFADALVTVHAADAPKPPVVSAGNDQEISLPTNTATLVGTASGETTLTYQWTKRSGPNATMANGTTPTLQLTNLLQGSYVFRLTVRDENSLSAFDDVAVTVLPEVINIAPIANAGSNQAVKLPTTSVTLSGSGSDQDGAVVSYLWSQLTGVPVAITPKVAGKNDVVVVDGLDAGSYTFRLTVTDDDGATGTDDVTVTVGTAATNLPPIADAGSDVTQYLPNATVTLHSAGSDSDGTVSNYSWYYASGPIQSSALPVPPPSATPGPFVLENLVAGTYLFRLTVTDDKNATATDEVTINILPETVNQAPQATAGEDISVRLPLAQVVIEGSGTDPDGQIASYQWALIDGEGVTLTNADSPTLTVTNLVAGGFTFELTVTDDDGEKATALMTLIVLPERTGPEAFAGADTVISMPVDVVKLVGFGSVTEGSITEYNWVKTSGPDVVLENFETPELDLTGLHPGEYTFTFTVTDDQGKSASDDVFVVVTESLGAPKVFTPNGDGQNDVWEVRNVSLVSGCPLVIYDKLGNKVYESTSYGNDWDGQYKGRKLEPGPYYYVFKCDGANVFTGGVRLIR</sequence>
<feature type="domain" description="PKD" evidence="1">
    <location>
        <begin position="1470"/>
        <end position="1545"/>
    </location>
</feature>
<dbReference type="InterPro" id="IPR003961">
    <property type="entry name" value="FN3_dom"/>
</dbReference>
<dbReference type="Proteomes" id="UP001319180">
    <property type="component" value="Unassembled WGS sequence"/>
</dbReference>
<dbReference type="RefSeq" id="WP_254089623.1">
    <property type="nucleotide sequence ID" value="NZ_JAHESC010000008.1"/>
</dbReference>
<dbReference type="InterPro" id="IPR029865">
    <property type="entry name" value="KIAA0319-like"/>
</dbReference>
<dbReference type="SMART" id="SM00089">
    <property type="entry name" value="PKD"/>
    <property type="match status" value="14"/>
</dbReference>
<comment type="caution">
    <text evidence="2">The sequence shown here is derived from an EMBL/GenBank/DDBJ whole genome shotgun (WGS) entry which is preliminary data.</text>
</comment>
<dbReference type="SUPFAM" id="SSF51126">
    <property type="entry name" value="Pectin lyase-like"/>
    <property type="match status" value="1"/>
</dbReference>
<dbReference type="NCBIfam" id="NF041518">
    <property type="entry name" value="choice_anch_Q"/>
    <property type="match status" value="1"/>
</dbReference>
<protein>
    <submittedName>
        <fullName evidence="2">Alpha/beta fold hydrolase</fullName>
    </submittedName>
</protein>
<dbReference type="InterPro" id="IPR022409">
    <property type="entry name" value="PKD/Chitinase_dom"/>
</dbReference>
<dbReference type="Pfam" id="PF13585">
    <property type="entry name" value="CHU_C"/>
    <property type="match status" value="1"/>
</dbReference>
<dbReference type="InterPro" id="IPR039448">
    <property type="entry name" value="Beta_helix"/>
</dbReference>
<feature type="domain" description="PKD" evidence="1">
    <location>
        <begin position="264"/>
        <end position="357"/>
    </location>
</feature>
<evidence type="ECO:0000313" key="3">
    <source>
        <dbReference type="Proteomes" id="UP001319180"/>
    </source>
</evidence>
<dbReference type="SMART" id="SM00710">
    <property type="entry name" value="PbH1"/>
    <property type="match status" value="5"/>
</dbReference>
<dbReference type="InterPro" id="IPR029058">
    <property type="entry name" value="AB_hydrolase_fold"/>
</dbReference>
<keyword evidence="2" id="KW-0378">Hydrolase</keyword>
<dbReference type="InterPro" id="IPR059226">
    <property type="entry name" value="Choice_anch_Q_dom"/>
</dbReference>
<dbReference type="InterPro" id="IPR026341">
    <property type="entry name" value="T9SS_type_B"/>
</dbReference>
<dbReference type="PANTHER" id="PTHR46182:SF2">
    <property type="entry name" value="FI19480P1"/>
    <property type="match status" value="1"/>
</dbReference>
<dbReference type="InterPro" id="IPR006626">
    <property type="entry name" value="PbH1"/>
</dbReference>
<dbReference type="Pfam" id="PF22352">
    <property type="entry name" value="K319L-like_PKD"/>
    <property type="match status" value="14"/>
</dbReference>
<dbReference type="Gene3D" id="2.60.40.10">
    <property type="entry name" value="Immunoglobulins"/>
    <property type="match status" value="14"/>
</dbReference>
<dbReference type="Gene3D" id="2.160.20.10">
    <property type="entry name" value="Single-stranded right-handed beta-helix, Pectin lyase-like"/>
    <property type="match status" value="1"/>
</dbReference>
<dbReference type="Gene3D" id="3.40.50.1820">
    <property type="entry name" value="alpha/beta hydrolase"/>
    <property type="match status" value="1"/>
</dbReference>
<dbReference type="GO" id="GO:0031410">
    <property type="term" value="C:cytoplasmic vesicle"/>
    <property type="evidence" value="ECO:0007669"/>
    <property type="project" value="TreeGrafter"/>
</dbReference>
<dbReference type="Pfam" id="PF00561">
    <property type="entry name" value="Abhydrolase_1"/>
    <property type="match status" value="1"/>
</dbReference>
<dbReference type="SUPFAM" id="SSF53474">
    <property type="entry name" value="alpha/beta-Hydrolases"/>
    <property type="match status" value="1"/>
</dbReference>
<keyword evidence="3" id="KW-1185">Reference proteome</keyword>
<dbReference type="InterPro" id="IPR035986">
    <property type="entry name" value="PKD_dom_sf"/>
</dbReference>
<dbReference type="SMART" id="SM00060">
    <property type="entry name" value="FN3"/>
    <property type="match status" value="11"/>
</dbReference>
<dbReference type="PROSITE" id="PS50093">
    <property type="entry name" value="PKD"/>
    <property type="match status" value="3"/>
</dbReference>
<dbReference type="PANTHER" id="PTHR46182">
    <property type="entry name" value="FI19480P1"/>
    <property type="match status" value="1"/>
</dbReference>
<dbReference type="InterPro" id="IPR012334">
    <property type="entry name" value="Pectin_lyas_fold"/>
</dbReference>
<evidence type="ECO:0000313" key="2">
    <source>
        <dbReference type="EMBL" id="MBT1686385.1"/>
    </source>
</evidence>
<dbReference type="EMBL" id="JAHESC010000008">
    <property type="protein sequence ID" value="MBT1686385.1"/>
    <property type="molecule type" value="Genomic_DNA"/>
</dbReference>
<dbReference type="FunFam" id="2.60.40.10:FF:000257">
    <property type="entry name" value="Dyslexia-associated protein KIAA0319-like"/>
    <property type="match status" value="2"/>
</dbReference>
<gene>
    <name evidence="2" type="ORF">KK078_07455</name>
</gene>
<dbReference type="InterPro" id="IPR013783">
    <property type="entry name" value="Ig-like_fold"/>
</dbReference>
<dbReference type="Pfam" id="PF13229">
    <property type="entry name" value="Beta_helix"/>
    <property type="match status" value="1"/>
</dbReference>
<dbReference type="SUPFAM" id="SSF49299">
    <property type="entry name" value="PKD domain"/>
    <property type="match status" value="14"/>
</dbReference>
<feature type="domain" description="PKD" evidence="1">
    <location>
        <begin position="1837"/>
        <end position="1923"/>
    </location>
</feature>
<reference evidence="2 3" key="1">
    <citation type="submission" date="2021-05" db="EMBL/GenBank/DDBJ databases">
        <title>A Polyphasic approach of four new species of the genus Ohtaekwangia: Ohtaekwangia histidinii sp. nov., Ohtaekwangia cretensis sp. nov., Ohtaekwangia indiensis sp. nov., Ohtaekwangia reichenbachii sp. nov. from diverse environment.</title>
        <authorList>
            <person name="Octaviana S."/>
        </authorList>
    </citation>
    <scope>NUCLEOTIDE SEQUENCE [LARGE SCALE GENOMIC DNA]</scope>
    <source>
        <strain evidence="2 3">PWU37</strain>
    </source>
</reference>
<dbReference type="NCBIfam" id="TIGR04131">
    <property type="entry name" value="Bac_Flav_CTERM"/>
    <property type="match status" value="1"/>
</dbReference>
<organism evidence="2 3">
    <name type="scientific">Dawidia soli</name>
    <dbReference type="NCBI Taxonomy" id="2782352"/>
    <lineage>
        <taxon>Bacteria</taxon>
        <taxon>Pseudomonadati</taxon>
        <taxon>Bacteroidota</taxon>
        <taxon>Cytophagia</taxon>
        <taxon>Cytophagales</taxon>
        <taxon>Chryseotaleaceae</taxon>
        <taxon>Dawidia</taxon>
    </lineage>
</organism>
<dbReference type="InterPro" id="IPR011050">
    <property type="entry name" value="Pectin_lyase_fold/virulence"/>
</dbReference>
<proteinExistence type="predicted"/>
<dbReference type="InterPro" id="IPR000601">
    <property type="entry name" value="PKD_dom"/>
</dbReference>
<dbReference type="CDD" id="cd00146">
    <property type="entry name" value="PKD"/>
    <property type="match status" value="4"/>
</dbReference>
<dbReference type="GO" id="GO:0016020">
    <property type="term" value="C:membrane"/>
    <property type="evidence" value="ECO:0007669"/>
    <property type="project" value="TreeGrafter"/>
</dbReference>